<feature type="compositionally biased region" description="Polar residues" evidence="1">
    <location>
        <begin position="37"/>
        <end position="67"/>
    </location>
</feature>
<evidence type="ECO:0000256" key="1">
    <source>
        <dbReference type="SAM" id="MobiDB-lite"/>
    </source>
</evidence>
<name>A0A655APU5_MYCTX</name>
<gene>
    <name evidence="2" type="ORF">ERS027659_05018</name>
</gene>
<accession>A0A655APU5</accession>
<evidence type="ECO:0000313" key="3">
    <source>
        <dbReference type="Proteomes" id="UP000050164"/>
    </source>
</evidence>
<dbReference type="Proteomes" id="UP000050164">
    <property type="component" value="Unassembled WGS sequence"/>
</dbReference>
<organism evidence="2 3">
    <name type="scientific">Mycobacterium tuberculosis</name>
    <dbReference type="NCBI Taxonomy" id="1773"/>
    <lineage>
        <taxon>Bacteria</taxon>
        <taxon>Bacillati</taxon>
        <taxon>Actinomycetota</taxon>
        <taxon>Actinomycetes</taxon>
        <taxon>Mycobacteriales</taxon>
        <taxon>Mycobacteriaceae</taxon>
        <taxon>Mycobacterium</taxon>
        <taxon>Mycobacterium tuberculosis complex</taxon>
    </lineage>
</organism>
<dbReference type="AlphaFoldDB" id="A0A655APU5"/>
<protein>
    <submittedName>
        <fullName evidence="2">Uncharacterized protein</fullName>
    </submittedName>
</protein>
<reference evidence="2 3" key="1">
    <citation type="submission" date="2015-03" db="EMBL/GenBank/DDBJ databases">
        <authorList>
            <consortium name="Pathogen Informatics"/>
        </authorList>
    </citation>
    <scope>NUCLEOTIDE SEQUENCE [LARGE SCALE GENOMIC DNA]</scope>
    <source>
        <strain evidence="2 3">Bir 185</strain>
    </source>
</reference>
<feature type="region of interest" description="Disordered" evidence="1">
    <location>
        <begin position="33"/>
        <end position="67"/>
    </location>
</feature>
<sequence length="67" mass="7194">MSNPTNSTRSSRHFFSLATAVPPAPVAINNGLMPNGSRAQNNSRVTVSHSANANMPRNRCSTSVPQW</sequence>
<proteinExistence type="predicted"/>
<evidence type="ECO:0000313" key="2">
    <source>
        <dbReference type="EMBL" id="CKU04627.1"/>
    </source>
</evidence>
<dbReference type="EMBL" id="CNFT01002193">
    <property type="protein sequence ID" value="CKU04627.1"/>
    <property type="molecule type" value="Genomic_DNA"/>
</dbReference>